<dbReference type="Pfam" id="PF01527">
    <property type="entry name" value="HTH_Tnp_1"/>
    <property type="match status" value="1"/>
</dbReference>
<dbReference type="SUPFAM" id="SSF46689">
    <property type="entry name" value="Homeodomain-like"/>
    <property type="match status" value="1"/>
</dbReference>
<proteinExistence type="predicted"/>
<keyword evidence="1" id="KW-0175">Coiled coil</keyword>
<sequence>MLFSDFGKQMHGVGSNPYFALRRRSKKTQGVILLAPFPVKTYSEVVSESALHPQIVGSLKCEVARELKIKDNTLYGWMKKYSGEPEIVAAQAFKSEDHQLRELQKQIRDLQEENEILKKAMHFFAKDRR</sequence>
<keyword evidence="3" id="KW-1185">Reference proteome</keyword>
<accession>A0ABU5PRR3</accession>
<feature type="coiled-coil region" evidence="1">
    <location>
        <begin position="93"/>
        <end position="127"/>
    </location>
</feature>
<dbReference type="InterPro" id="IPR002514">
    <property type="entry name" value="Transposase_8"/>
</dbReference>
<evidence type="ECO:0000256" key="1">
    <source>
        <dbReference type="SAM" id="Coils"/>
    </source>
</evidence>
<dbReference type="Proteomes" id="UP001292216">
    <property type="component" value="Unassembled WGS sequence"/>
</dbReference>
<evidence type="ECO:0000313" key="3">
    <source>
        <dbReference type="Proteomes" id="UP001292216"/>
    </source>
</evidence>
<dbReference type="EMBL" id="JAYERP010000003">
    <property type="protein sequence ID" value="MEA3572601.1"/>
    <property type="molecule type" value="Genomic_DNA"/>
</dbReference>
<dbReference type="RefSeq" id="WP_323079292.1">
    <property type="nucleotide sequence ID" value="NZ_CBCSKM010000030.1"/>
</dbReference>
<dbReference type="InterPro" id="IPR009057">
    <property type="entry name" value="Homeodomain-like_sf"/>
</dbReference>
<protein>
    <submittedName>
        <fullName evidence="2">Transposase</fullName>
    </submittedName>
</protein>
<gene>
    <name evidence="2" type="ORF">U9M73_21975</name>
</gene>
<comment type="caution">
    <text evidence="2">The sequence shown here is derived from an EMBL/GenBank/DDBJ whole genome shotgun (WGS) entry which is preliminary data.</text>
</comment>
<dbReference type="Gene3D" id="1.10.10.60">
    <property type="entry name" value="Homeodomain-like"/>
    <property type="match status" value="1"/>
</dbReference>
<reference evidence="2 3" key="1">
    <citation type="submission" date="2023-12" db="EMBL/GenBank/DDBJ databases">
        <title>Whole genome sequencing of Paenibacillus phoenicis isolated from the Phoenix Mars Lander spacecraft assembly facility.</title>
        <authorList>
            <person name="Garcia A."/>
            <person name="Venkateswaran K."/>
        </authorList>
    </citation>
    <scope>NUCLEOTIDE SEQUENCE [LARGE SCALE GENOMIC DNA]</scope>
    <source>
        <strain evidence="2 3">3PO2SA</strain>
    </source>
</reference>
<name>A0ABU5PRR3_9BACL</name>
<evidence type="ECO:0000313" key="2">
    <source>
        <dbReference type="EMBL" id="MEA3572601.1"/>
    </source>
</evidence>
<organism evidence="2 3">
    <name type="scientific">Paenibacillus phoenicis</name>
    <dbReference type="NCBI Taxonomy" id="554117"/>
    <lineage>
        <taxon>Bacteria</taxon>
        <taxon>Bacillati</taxon>
        <taxon>Bacillota</taxon>
        <taxon>Bacilli</taxon>
        <taxon>Bacillales</taxon>
        <taxon>Paenibacillaceae</taxon>
        <taxon>Paenibacillus</taxon>
    </lineage>
</organism>